<dbReference type="FunFam" id="1.20.120.1750:FF:000002">
    <property type="entry name" value="RBR-type E3 ubiquitin transferase"/>
    <property type="match status" value="1"/>
</dbReference>
<comment type="catalytic activity">
    <reaction evidence="1">
        <text>[E2 ubiquitin-conjugating enzyme]-S-ubiquitinyl-L-cysteine + [acceptor protein]-L-lysine = [E2 ubiquitin-conjugating enzyme]-L-cysteine + [acceptor protein]-N(6)-ubiquitinyl-L-lysine.</text>
        <dbReference type="EC" id="2.3.2.31"/>
    </reaction>
</comment>
<dbReference type="InterPro" id="IPR017907">
    <property type="entry name" value="Znf_RING_CS"/>
</dbReference>
<dbReference type="Gene3D" id="1.20.120.1750">
    <property type="match status" value="1"/>
</dbReference>
<evidence type="ECO:0000256" key="5">
    <source>
        <dbReference type="ARBA" id="ARBA00022723"/>
    </source>
</evidence>
<organism evidence="12 13">
    <name type="scientific">Mesorhabditis spiculigera</name>
    <dbReference type="NCBI Taxonomy" id="96644"/>
    <lineage>
        <taxon>Eukaryota</taxon>
        <taxon>Metazoa</taxon>
        <taxon>Ecdysozoa</taxon>
        <taxon>Nematoda</taxon>
        <taxon>Chromadorea</taxon>
        <taxon>Rhabditida</taxon>
        <taxon>Rhabditina</taxon>
        <taxon>Rhabditomorpha</taxon>
        <taxon>Rhabditoidea</taxon>
        <taxon>Rhabditidae</taxon>
        <taxon>Mesorhabditinae</taxon>
        <taxon>Mesorhabditis</taxon>
    </lineage>
</organism>
<evidence type="ECO:0000256" key="9">
    <source>
        <dbReference type="ARBA" id="ARBA00022833"/>
    </source>
</evidence>
<name>A0AA36CZP2_9BILA</name>
<dbReference type="InterPro" id="IPR002867">
    <property type="entry name" value="IBR_dom"/>
</dbReference>
<keyword evidence="9" id="KW-0862">Zinc</keyword>
<evidence type="ECO:0000259" key="11">
    <source>
        <dbReference type="PROSITE" id="PS51873"/>
    </source>
</evidence>
<accession>A0AA36CZP2</accession>
<dbReference type="Gene3D" id="3.30.40.10">
    <property type="entry name" value="Zinc/RING finger domain, C3HC4 (zinc finger)"/>
    <property type="match status" value="1"/>
</dbReference>
<dbReference type="InterPro" id="IPR031127">
    <property type="entry name" value="E3_UB_ligase_RBR"/>
</dbReference>
<evidence type="ECO:0000256" key="3">
    <source>
        <dbReference type="ARBA" id="ARBA00012251"/>
    </source>
</evidence>
<evidence type="ECO:0000256" key="8">
    <source>
        <dbReference type="ARBA" id="ARBA00022786"/>
    </source>
</evidence>
<dbReference type="PROSITE" id="PS00518">
    <property type="entry name" value="ZF_RING_1"/>
    <property type="match status" value="1"/>
</dbReference>
<sequence length="492" mass="56550">MDEDDYDSSAASDNEGSQKCLSDDDGIADVIDDTPRSSQIDPGVHHRTVLEMDSLVGEMNKMIGEVKEVIPVTSGVARILLHQFQWNKEMLFEKFFDSGNEDAFLKLYRVLPSKTVALPSSSHGECEICLLEAPLSGLKCNHLACSNCWERYLETKITVDSCSQIQCIASGCTLLTDDETVFNYLKLTNARQIFKRLTTNSFVEANRLIKWCPAANCGKAVKVAHSEPRPILCTCGHRWCFCCSEQWHIPVNCRLLKLWLKKCNDDSETSNWINANTKECPKCQATIEKDGGCNHMSCKNTACRHEFCWMCLGPWEPHGSAWYSCNRFDDSNSKTARDAQERSRAALQRYLHYYNRYMNHQQSLRLEGKLYAAIKTKMDQLQQHGMSWIEAQFLRQAVDALTECRRTLMYTYAFAFYLVRDNQAAIFEDNQKDLEMATEELSGYLEGELQSTNLQDLKRQVQDKYRYVEKRRHALLSHCEEGTDRGTWMYTE</sequence>
<evidence type="ECO:0000256" key="10">
    <source>
        <dbReference type="SAM" id="MobiDB-lite"/>
    </source>
</evidence>
<gene>
    <name evidence="12" type="ORF">MSPICULIGERA_LOCUS16569</name>
</gene>
<evidence type="ECO:0000313" key="12">
    <source>
        <dbReference type="EMBL" id="CAJ0578310.1"/>
    </source>
</evidence>
<keyword evidence="13" id="KW-1185">Reference proteome</keyword>
<dbReference type="GO" id="GO:0016567">
    <property type="term" value="P:protein ubiquitination"/>
    <property type="evidence" value="ECO:0007669"/>
    <property type="project" value="InterPro"/>
</dbReference>
<dbReference type="CDD" id="cd20343">
    <property type="entry name" value="BRcat_RBR_HHARI-like"/>
    <property type="match status" value="1"/>
</dbReference>
<dbReference type="CDD" id="cd20356">
    <property type="entry name" value="Rcat_RBR_HHARI-like"/>
    <property type="match status" value="1"/>
</dbReference>
<dbReference type="EMBL" id="CATQJA010002653">
    <property type="protein sequence ID" value="CAJ0578310.1"/>
    <property type="molecule type" value="Genomic_DNA"/>
</dbReference>
<feature type="non-terminal residue" evidence="12">
    <location>
        <position position="1"/>
    </location>
</feature>
<keyword evidence="8" id="KW-0833">Ubl conjugation pathway</keyword>
<keyword evidence="5" id="KW-0479">Metal-binding</keyword>
<dbReference type="InterPro" id="IPR013083">
    <property type="entry name" value="Znf_RING/FYVE/PHD"/>
</dbReference>
<comment type="caution">
    <text evidence="12">The sequence shown here is derived from an EMBL/GenBank/DDBJ whole genome shotgun (WGS) entry which is preliminary data.</text>
</comment>
<feature type="domain" description="RING-type" evidence="11">
    <location>
        <begin position="122"/>
        <end position="329"/>
    </location>
</feature>
<dbReference type="SUPFAM" id="SSF57850">
    <property type="entry name" value="RING/U-box"/>
    <property type="match status" value="3"/>
</dbReference>
<dbReference type="PANTHER" id="PTHR11685">
    <property type="entry name" value="RBR FAMILY RING FINGER AND IBR DOMAIN-CONTAINING"/>
    <property type="match status" value="1"/>
</dbReference>
<evidence type="ECO:0000256" key="6">
    <source>
        <dbReference type="ARBA" id="ARBA00022737"/>
    </source>
</evidence>
<evidence type="ECO:0000313" key="13">
    <source>
        <dbReference type="Proteomes" id="UP001177023"/>
    </source>
</evidence>
<evidence type="ECO:0000256" key="2">
    <source>
        <dbReference type="ARBA" id="ARBA00005884"/>
    </source>
</evidence>
<reference evidence="12" key="1">
    <citation type="submission" date="2023-06" db="EMBL/GenBank/DDBJ databases">
        <authorList>
            <person name="Delattre M."/>
        </authorList>
    </citation>
    <scope>NUCLEOTIDE SEQUENCE</scope>
    <source>
        <strain evidence="12">AF72</strain>
    </source>
</reference>
<dbReference type="InterPro" id="IPR048962">
    <property type="entry name" value="ARIH1-like_UBL"/>
</dbReference>
<evidence type="ECO:0000256" key="1">
    <source>
        <dbReference type="ARBA" id="ARBA00001798"/>
    </source>
</evidence>
<dbReference type="EC" id="2.3.2.31" evidence="3"/>
<dbReference type="Pfam" id="PF21235">
    <property type="entry name" value="UBA_ARI1"/>
    <property type="match status" value="1"/>
</dbReference>
<comment type="similarity">
    <text evidence="2">Belongs to the RBR family. Ariadne subfamily.</text>
</comment>
<dbReference type="SMART" id="SM00647">
    <property type="entry name" value="IBR"/>
    <property type="match status" value="2"/>
</dbReference>
<dbReference type="Proteomes" id="UP001177023">
    <property type="component" value="Unassembled WGS sequence"/>
</dbReference>
<dbReference type="InterPro" id="IPR045840">
    <property type="entry name" value="Ariadne"/>
</dbReference>
<evidence type="ECO:0000256" key="4">
    <source>
        <dbReference type="ARBA" id="ARBA00022679"/>
    </source>
</evidence>
<dbReference type="GO" id="GO:0008270">
    <property type="term" value="F:zinc ion binding"/>
    <property type="evidence" value="ECO:0007669"/>
    <property type="project" value="UniProtKB-KW"/>
</dbReference>
<dbReference type="Pfam" id="PF19422">
    <property type="entry name" value="Ariadne"/>
    <property type="match status" value="1"/>
</dbReference>
<feature type="region of interest" description="Disordered" evidence="10">
    <location>
        <begin position="1"/>
        <end position="43"/>
    </location>
</feature>
<keyword evidence="7" id="KW-0863">Zinc-finger</keyword>
<dbReference type="GO" id="GO:0061630">
    <property type="term" value="F:ubiquitin protein ligase activity"/>
    <property type="evidence" value="ECO:0007669"/>
    <property type="project" value="UniProtKB-EC"/>
</dbReference>
<evidence type="ECO:0000256" key="7">
    <source>
        <dbReference type="ARBA" id="ARBA00022771"/>
    </source>
</evidence>
<dbReference type="PROSITE" id="PS51873">
    <property type="entry name" value="TRIAD"/>
    <property type="match status" value="1"/>
</dbReference>
<feature type="compositionally biased region" description="Acidic residues" evidence="10">
    <location>
        <begin position="23"/>
        <end position="32"/>
    </location>
</feature>
<keyword evidence="6" id="KW-0677">Repeat</keyword>
<keyword evidence="4" id="KW-0808">Transferase</keyword>
<protein>
    <recommendedName>
        <fullName evidence="3">RBR-type E3 ubiquitin transferase</fullName>
        <ecNumber evidence="3">2.3.2.31</ecNumber>
    </recommendedName>
</protein>
<dbReference type="Pfam" id="PF01485">
    <property type="entry name" value="IBR"/>
    <property type="match status" value="1"/>
</dbReference>
<dbReference type="Pfam" id="PF22191">
    <property type="entry name" value="IBR_1"/>
    <property type="match status" value="1"/>
</dbReference>
<dbReference type="InterPro" id="IPR044066">
    <property type="entry name" value="TRIAD_supradom"/>
</dbReference>
<dbReference type="AlphaFoldDB" id="A0AA36CZP2"/>
<proteinExistence type="inferred from homology"/>